<keyword evidence="3" id="KW-1185">Reference proteome</keyword>
<reference evidence="2 3" key="1">
    <citation type="journal article" date="2012" name="J. Bacteriol.">
        <title>Genome Sequence of the Filamentous Bacterium Fibrisoma limi BUZ 3T.</title>
        <authorList>
            <person name="Filippini M."/>
            <person name="Qi W."/>
            <person name="Jaenicke S."/>
            <person name="Goesmann A."/>
            <person name="Smits T.H."/>
            <person name="Bagheri H.C."/>
        </authorList>
    </citation>
    <scope>NUCLEOTIDE SEQUENCE [LARGE SCALE GENOMIC DNA]</scope>
    <source>
        <strain evidence="3">BUZ 3T</strain>
    </source>
</reference>
<comment type="caution">
    <text evidence="2">The sequence shown here is derived from an EMBL/GenBank/DDBJ whole genome shotgun (WGS) entry which is preliminary data.</text>
</comment>
<evidence type="ECO:0000256" key="1">
    <source>
        <dbReference type="SAM" id="Phobius"/>
    </source>
</evidence>
<dbReference type="AlphaFoldDB" id="I2GRM9"/>
<dbReference type="Proteomes" id="UP000009309">
    <property type="component" value="Unassembled WGS sequence"/>
</dbReference>
<proteinExistence type="predicted"/>
<keyword evidence="1" id="KW-0472">Membrane</keyword>
<protein>
    <recommendedName>
        <fullName evidence="4">Carboxypeptidase regulatory-like domain-containing protein</fullName>
    </recommendedName>
</protein>
<name>I2GRM9_9BACT</name>
<dbReference type="EMBL" id="CAIT01000009">
    <property type="protein sequence ID" value="CCH56557.1"/>
    <property type="molecule type" value="Genomic_DNA"/>
</dbReference>
<keyword evidence="1" id="KW-1133">Transmembrane helix</keyword>
<keyword evidence="1" id="KW-0812">Transmembrane</keyword>
<dbReference type="Gene3D" id="2.60.40.1120">
    <property type="entry name" value="Carboxypeptidase-like, regulatory domain"/>
    <property type="match status" value="1"/>
</dbReference>
<sequence>MANITGTVVDANDIPLPNVSLLLVGGGGAPQVTLSGINGSYSFVGPAVGNYKVSAIRGRNVIEQLAQIASGQTTDTVVDFKMITTPTRLRLIDLFNRFVLLKYGQYLFLAVIGWIFFYCLIVGSLPELSLAKLNNIETARGAITYLVAVTTISMAAILMLAAIMTGGKDLDKRFTLGKEILTLLIGILGTIIGFYYGSSDKSQASGTTDSLRVDTVAFSATGRQVLVSGQVSGGSRPYVYAITATPKGIVTSITDKFSANGRVRDTLSVLDTTKGRSVTFVLKGRDGNNASFTWQSKPFVVNQ</sequence>
<dbReference type="RefSeq" id="WP_009285122.1">
    <property type="nucleotide sequence ID" value="NZ_CAIT01000009.1"/>
</dbReference>
<accession>I2GRM9</accession>
<feature type="transmembrane region" description="Helical" evidence="1">
    <location>
        <begin position="176"/>
        <end position="196"/>
    </location>
</feature>
<feature type="transmembrane region" description="Helical" evidence="1">
    <location>
        <begin position="145"/>
        <end position="164"/>
    </location>
</feature>
<gene>
    <name evidence="2" type="ORF">BN8_05912</name>
</gene>
<feature type="transmembrane region" description="Helical" evidence="1">
    <location>
        <begin position="106"/>
        <end position="125"/>
    </location>
</feature>
<evidence type="ECO:0008006" key="4">
    <source>
        <dbReference type="Google" id="ProtNLM"/>
    </source>
</evidence>
<organism evidence="2 3">
    <name type="scientific">Fibrisoma limi BUZ 3</name>
    <dbReference type="NCBI Taxonomy" id="1185876"/>
    <lineage>
        <taxon>Bacteria</taxon>
        <taxon>Pseudomonadati</taxon>
        <taxon>Bacteroidota</taxon>
        <taxon>Cytophagia</taxon>
        <taxon>Cytophagales</taxon>
        <taxon>Spirosomataceae</taxon>
        <taxon>Fibrisoma</taxon>
    </lineage>
</organism>
<evidence type="ECO:0000313" key="3">
    <source>
        <dbReference type="Proteomes" id="UP000009309"/>
    </source>
</evidence>
<dbReference type="InterPro" id="IPR008969">
    <property type="entry name" value="CarboxyPept-like_regulatory"/>
</dbReference>
<evidence type="ECO:0000313" key="2">
    <source>
        <dbReference type="EMBL" id="CCH56557.1"/>
    </source>
</evidence>
<dbReference type="SUPFAM" id="SSF49464">
    <property type="entry name" value="Carboxypeptidase regulatory domain-like"/>
    <property type="match status" value="1"/>
</dbReference>
<dbReference type="Pfam" id="PF13620">
    <property type="entry name" value="CarboxypepD_reg"/>
    <property type="match status" value="1"/>
</dbReference>
<dbReference type="STRING" id="1185876.BN8_05912"/>